<dbReference type="eggNOG" id="ENOG502S34W">
    <property type="taxonomic scope" value="Eukaryota"/>
</dbReference>
<dbReference type="Proteomes" id="UP000000226">
    <property type="component" value="Chromosome 9"/>
</dbReference>
<evidence type="ECO:0000256" key="1">
    <source>
        <dbReference type="SAM" id="MobiDB-lite"/>
    </source>
</evidence>
<proteinExistence type="predicted"/>
<evidence type="ECO:0000313" key="2">
    <source>
        <dbReference type="EMBL" id="ESW10289.1"/>
    </source>
</evidence>
<name>V7AXJ5_PHAVU</name>
<feature type="compositionally biased region" description="Low complexity" evidence="1">
    <location>
        <begin position="61"/>
        <end position="77"/>
    </location>
</feature>
<feature type="non-terminal residue" evidence="2">
    <location>
        <position position="1"/>
    </location>
</feature>
<keyword evidence="3" id="KW-1185">Reference proteome</keyword>
<feature type="region of interest" description="Disordered" evidence="1">
    <location>
        <begin position="61"/>
        <end position="81"/>
    </location>
</feature>
<evidence type="ECO:0000313" key="3">
    <source>
        <dbReference type="Proteomes" id="UP000000226"/>
    </source>
</evidence>
<dbReference type="PANTHER" id="PTHR34572">
    <property type="entry name" value="GOLGIN FAMILY A PROTEIN"/>
    <property type="match status" value="1"/>
</dbReference>
<accession>V7AXJ5</accession>
<dbReference type="STRING" id="3885.V7AXJ5"/>
<dbReference type="PANTHER" id="PTHR34572:SF8">
    <property type="entry name" value="(RAPE) HYPOTHETICAL PROTEIN"/>
    <property type="match status" value="1"/>
</dbReference>
<reference evidence="3" key="1">
    <citation type="journal article" date="2014" name="Nat. Genet.">
        <title>A reference genome for common bean and genome-wide analysis of dual domestications.</title>
        <authorList>
            <person name="Schmutz J."/>
            <person name="McClean P.E."/>
            <person name="Mamidi S."/>
            <person name="Wu G.A."/>
            <person name="Cannon S.B."/>
            <person name="Grimwood J."/>
            <person name="Jenkins J."/>
            <person name="Shu S."/>
            <person name="Song Q."/>
            <person name="Chavarro C."/>
            <person name="Torres-Torres M."/>
            <person name="Geffroy V."/>
            <person name="Moghaddam S.M."/>
            <person name="Gao D."/>
            <person name="Abernathy B."/>
            <person name="Barry K."/>
            <person name="Blair M."/>
            <person name="Brick M.A."/>
            <person name="Chovatia M."/>
            <person name="Gepts P."/>
            <person name="Goodstein D.M."/>
            <person name="Gonzales M."/>
            <person name="Hellsten U."/>
            <person name="Hyten D.L."/>
            <person name="Jia G."/>
            <person name="Kelly J.D."/>
            <person name="Kudrna D."/>
            <person name="Lee R."/>
            <person name="Richard M.M."/>
            <person name="Miklas P.N."/>
            <person name="Osorno J.M."/>
            <person name="Rodrigues J."/>
            <person name="Thareau V."/>
            <person name="Urrea C.A."/>
            <person name="Wang M."/>
            <person name="Yu Y."/>
            <person name="Zhang M."/>
            <person name="Wing R.A."/>
            <person name="Cregan P.B."/>
            <person name="Rokhsar D.S."/>
            <person name="Jackson S.A."/>
        </authorList>
    </citation>
    <scope>NUCLEOTIDE SEQUENCE [LARGE SCALE GENOMIC DNA]</scope>
    <source>
        <strain evidence="3">cv. G19833</strain>
    </source>
</reference>
<gene>
    <name evidence="2" type="ORF">PHAVU_009G196400g</name>
</gene>
<dbReference type="EMBL" id="CM002296">
    <property type="protein sequence ID" value="ESW10289.1"/>
    <property type="molecule type" value="Genomic_DNA"/>
</dbReference>
<sequence>LLLFSHCATSSQTPIPLRLLPPPLNGGSRFQTRSRLLPLRLRHRLHRSFRKWKKKWVLVTPSSSPTNTNTNTTTSNNYHAPANSKASSLLLLRRWTPTTDEEPPRRKFRYTPIVVLEEQKKIMVKEENEPATESDQSAARQTNVTHEMHGKLNMYEMLEGTKDSDIVKLDHGLVDLQSHNDETSQNSDTELENNI</sequence>
<organism evidence="2 3">
    <name type="scientific">Phaseolus vulgaris</name>
    <name type="common">Kidney bean</name>
    <name type="synonym">French bean</name>
    <dbReference type="NCBI Taxonomy" id="3885"/>
    <lineage>
        <taxon>Eukaryota</taxon>
        <taxon>Viridiplantae</taxon>
        <taxon>Streptophyta</taxon>
        <taxon>Embryophyta</taxon>
        <taxon>Tracheophyta</taxon>
        <taxon>Spermatophyta</taxon>
        <taxon>Magnoliopsida</taxon>
        <taxon>eudicotyledons</taxon>
        <taxon>Gunneridae</taxon>
        <taxon>Pentapetalae</taxon>
        <taxon>rosids</taxon>
        <taxon>fabids</taxon>
        <taxon>Fabales</taxon>
        <taxon>Fabaceae</taxon>
        <taxon>Papilionoideae</taxon>
        <taxon>50 kb inversion clade</taxon>
        <taxon>NPAAA clade</taxon>
        <taxon>indigoferoid/millettioid clade</taxon>
        <taxon>Phaseoleae</taxon>
        <taxon>Phaseolus</taxon>
    </lineage>
</organism>
<dbReference type="Gramene" id="ESW10289">
    <property type="protein sequence ID" value="ESW10289"/>
    <property type="gene ID" value="PHAVU_009G196400g"/>
</dbReference>
<dbReference type="OrthoDB" id="2020529at2759"/>
<dbReference type="AlphaFoldDB" id="V7AXJ5"/>
<protein>
    <submittedName>
        <fullName evidence="2">Uncharacterized protein</fullName>
    </submittedName>
</protein>
<dbReference type="OMA" id="DSQHHML"/>